<evidence type="ECO:0000256" key="3">
    <source>
        <dbReference type="ARBA" id="ARBA00022475"/>
    </source>
</evidence>
<feature type="binding site" evidence="9">
    <location>
        <position position="68"/>
    </location>
    <ligand>
        <name>Mg(2+)</name>
        <dbReference type="ChEBI" id="CHEBI:18420"/>
        <label>1</label>
    </ligand>
</feature>
<comment type="subcellular location">
    <subcellularLocation>
        <location evidence="9">Cell inner membrane</location>
        <topology evidence="9">Peripheral membrane protein</topology>
        <orientation evidence="9">Cytoplasmic side</orientation>
    </subcellularLocation>
</comment>
<dbReference type="Proteomes" id="UP000267535">
    <property type="component" value="Unassembled WGS sequence"/>
</dbReference>
<feature type="binding site" evidence="9">
    <location>
        <position position="68"/>
    </location>
    <ligand>
        <name>substrate</name>
    </ligand>
</feature>
<dbReference type="GO" id="GO:0046854">
    <property type="term" value="P:phosphatidylinositol phosphate biosynthetic process"/>
    <property type="evidence" value="ECO:0007669"/>
    <property type="project" value="InterPro"/>
</dbReference>
<dbReference type="InterPro" id="IPR020583">
    <property type="entry name" value="Inositol_monoP_metal-BS"/>
</dbReference>
<feature type="binding site" evidence="10">
    <location>
        <position position="88"/>
    </location>
    <ligand>
        <name>Mg(2+)</name>
        <dbReference type="ChEBI" id="CHEBI:18420"/>
        <label>1</label>
        <note>catalytic</note>
    </ligand>
</feature>
<evidence type="ECO:0000313" key="11">
    <source>
        <dbReference type="EMBL" id="RRC97435.1"/>
    </source>
</evidence>
<evidence type="ECO:0000256" key="5">
    <source>
        <dbReference type="ARBA" id="ARBA00022723"/>
    </source>
</evidence>
<feature type="binding site" evidence="9">
    <location>
        <begin position="90"/>
        <end position="93"/>
    </location>
    <ligand>
        <name>substrate</name>
    </ligand>
</feature>
<dbReference type="Pfam" id="PF00459">
    <property type="entry name" value="Inositol_P"/>
    <property type="match status" value="1"/>
</dbReference>
<dbReference type="HAMAP" id="MF_02095">
    <property type="entry name" value="CysQ"/>
    <property type="match status" value="1"/>
</dbReference>
<gene>
    <name evidence="9 11" type="primary">cysQ</name>
    <name evidence="11" type="ORF">EHS89_18200</name>
</gene>
<comment type="cofactor">
    <cofactor evidence="9 10">
        <name>Mg(2+)</name>
        <dbReference type="ChEBI" id="CHEBI:18420"/>
    </cofactor>
</comment>
<feature type="binding site" evidence="10">
    <location>
        <position position="68"/>
    </location>
    <ligand>
        <name>Mg(2+)</name>
        <dbReference type="ChEBI" id="CHEBI:18420"/>
        <label>1</label>
        <note>catalytic</note>
    </ligand>
</feature>
<dbReference type="PROSITE" id="PS00630">
    <property type="entry name" value="IMP_2"/>
    <property type="match status" value="1"/>
</dbReference>
<reference evidence="11 12" key="1">
    <citation type="submission" date="2018-11" db="EMBL/GenBank/DDBJ databases">
        <title>The draft genome sequence of Amphritea balenae JAMM 1525T.</title>
        <authorList>
            <person name="Fang Z."/>
            <person name="Zhang Y."/>
            <person name="Han X."/>
        </authorList>
    </citation>
    <scope>NUCLEOTIDE SEQUENCE [LARGE SCALE GENOMIC DNA]</scope>
    <source>
        <strain evidence="11 12">JAMM 1525</strain>
    </source>
</reference>
<feature type="binding site" evidence="9">
    <location>
        <position position="217"/>
    </location>
    <ligand>
        <name>Mg(2+)</name>
        <dbReference type="ChEBI" id="CHEBI:18420"/>
        <label>2</label>
    </ligand>
</feature>
<dbReference type="GO" id="GO:0008441">
    <property type="term" value="F:3'(2'),5'-bisphosphate nucleotidase activity"/>
    <property type="evidence" value="ECO:0007669"/>
    <property type="project" value="UniProtKB-UniRule"/>
</dbReference>
<dbReference type="PANTHER" id="PTHR43028:SF5">
    <property type="entry name" value="3'(2'),5'-BISPHOSPHATE NUCLEOTIDASE 1"/>
    <property type="match status" value="1"/>
</dbReference>
<dbReference type="Gene3D" id="3.40.190.80">
    <property type="match status" value="1"/>
</dbReference>
<comment type="similarity">
    <text evidence="2 9">Belongs to the inositol monophosphatase superfamily. CysQ family.</text>
</comment>
<dbReference type="EC" id="3.1.3.7" evidence="9"/>
<dbReference type="PANTHER" id="PTHR43028">
    <property type="entry name" value="3'(2'),5'-BISPHOSPHATE NUCLEOTIDASE 1"/>
    <property type="match status" value="1"/>
</dbReference>
<keyword evidence="4 9" id="KW-0997">Cell inner membrane</keyword>
<sequence>MNQHLLLPELIAIARDAGKAIMNIYSRSDFGIQEKQDNSPLTEADLAAHQIIREGLNQLTPDIPQLSEEDTDIPYSIRKNWTCYWLIDPLDGTKEFIRRNDEFTVNIALIHNGAPILGVICLPVSGICYYGGTRIPAAKQLINQPAEDIRCRKLQTPIKVLASRRHKNDRDTPLLEILEDRFGKLQIDNYGSSLKMCVIAEGAADIYPRRYPTCEWDTAAAQAIIEAAGGKIIGPDMQPLLYNKENLLNSDFYVLGDPAFPVAILRQQK</sequence>
<comment type="function">
    <text evidence="9">Converts adenosine-3',5'-bisphosphate (PAP) to AMP.</text>
</comment>
<dbReference type="AlphaFoldDB" id="A0A3P1SL18"/>
<dbReference type="PROSITE" id="PS00629">
    <property type="entry name" value="IMP_1"/>
    <property type="match status" value="1"/>
</dbReference>
<evidence type="ECO:0000313" key="12">
    <source>
        <dbReference type="Proteomes" id="UP000267535"/>
    </source>
</evidence>
<keyword evidence="3 9" id="KW-1003">Cell membrane</keyword>
<accession>A0A3P1SL18</accession>
<feature type="binding site" evidence="9">
    <location>
        <position position="91"/>
    </location>
    <ligand>
        <name>Mg(2+)</name>
        <dbReference type="ChEBI" id="CHEBI:18420"/>
        <label>2</label>
    </ligand>
</feature>
<evidence type="ECO:0000256" key="10">
    <source>
        <dbReference type="PIRSR" id="PIRSR600760-2"/>
    </source>
</evidence>
<evidence type="ECO:0000256" key="4">
    <source>
        <dbReference type="ARBA" id="ARBA00022519"/>
    </source>
</evidence>
<dbReference type="RefSeq" id="WP_124927598.1">
    <property type="nucleotide sequence ID" value="NZ_BMOH01000009.1"/>
</dbReference>
<name>A0A3P1SL18_9GAMM</name>
<protein>
    <recommendedName>
        <fullName evidence="9">3'(2'),5'-bisphosphate nucleotidase CysQ</fullName>
        <ecNumber evidence="9">3.1.3.7</ecNumber>
    </recommendedName>
    <alternativeName>
        <fullName evidence="9">3'(2'),5-bisphosphonucleoside 3'(2')-phosphohydrolase</fullName>
    </alternativeName>
    <alternativeName>
        <fullName evidence="9">3'-phosphoadenosine 5'-phosphate phosphatase</fullName>
        <shortName evidence="9">PAP phosphatase</shortName>
    </alternativeName>
</protein>
<dbReference type="InterPro" id="IPR020550">
    <property type="entry name" value="Inositol_monophosphatase_CS"/>
</dbReference>
<evidence type="ECO:0000256" key="9">
    <source>
        <dbReference type="HAMAP-Rule" id="MF_02095"/>
    </source>
</evidence>
<feature type="binding site" evidence="9">
    <location>
        <position position="88"/>
    </location>
    <ligand>
        <name>Mg(2+)</name>
        <dbReference type="ChEBI" id="CHEBI:18420"/>
        <label>2</label>
    </ligand>
</feature>
<keyword evidence="5 9" id="KW-0479">Metal-binding</keyword>
<keyword evidence="7 9" id="KW-0460">Magnesium</keyword>
<evidence type="ECO:0000256" key="6">
    <source>
        <dbReference type="ARBA" id="ARBA00022801"/>
    </source>
</evidence>
<keyword evidence="6 9" id="KW-0378">Hydrolase</keyword>
<feature type="binding site" evidence="10">
    <location>
        <position position="90"/>
    </location>
    <ligand>
        <name>Mg(2+)</name>
        <dbReference type="ChEBI" id="CHEBI:18420"/>
        <label>2</label>
    </ligand>
</feature>
<dbReference type="GO" id="GO:0005886">
    <property type="term" value="C:plasma membrane"/>
    <property type="evidence" value="ECO:0007669"/>
    <property type="project" value="UniProtKB-SubCell"/>
</dbReference>
<evidence type="ECO:0000256" key="7">
    <source>
        <dbReference type="ARBA" id="ARBA00022842"/>
    </source>
</evidence>
<organism evidence="11 12">
    <name type="scientific">Amphritea balenae</name>
    <dbReference type="NCBI Taxonomy" id="452629"/>
    <lineage>
        <taxon>Bacteria</taxon>
        <taxon>Pseudomonadati</taxon>
        <taxon>Pseudomonadota</taxon>
        <taxon>Gammaproteobacteria</taxon>
        <taxon>Oceanospirillales</taxon>
        <taxon>Oceanospirillaceae</taxon>
        <taxon>Amphritea</taxon>
    </lineage>
</organism>
<evidence type="ECO:0000256" key="8">
    <source>
        <dbReference type="ARBA" id="ARBA00023136"/>
    </source>
</evidence>
<dbReference type="Gene3D" id="3.30.540.10">
    <property type="entry name" value="Fructose-1,6-Bisphosphatase, subunit A, domain 1"/>
    <property type="match status" value="1"/>
</dbReference>
<feature type="binding site" evidence="9">
    <location>
        <position position="90"/>
    </location>
    <ligand>
        <name>Mg(2+)</name>
        <dbReference type="ChEBI" id="CHEBI:18420"/>
        <label>1</label>
    </ligand>
</feature>
<dbReference type="EMBL" id="RQXV01000012">
    <property type="protein sequence ID" value="RRC97435.1"/>
    <property type="molecule type" value="Genomic_DNA"/>
</dbReference>
<feature type="binding site" evidence="10">
    <location>
        <position position="91"/>
    </location>
    <ligand>
        <name>Mg(2+)</name>
        <dbReference type="ChEBI" id="CHEBI:18420"/>
        <label>1</label>
        <note>catalytic</note>
    </ligand>
</feature>
<feature type="binding site" evidence="9">
    <location>
        <position position="88"/>
    </location>
    <ligand>
        <name>Mg(2+)</name>
        <dbReference type="ChEBI" id="CHEBI:18420"/>
        <label>1</label>
    </ligand>
</feature>
<dbReference type="InterPro" id="IPR006240">
    <property type="entry name" value="CysQ"/>
</dbReference>
<dbReference type="NCBIfam" id="TIGR01331">
    <property type="entry name" value="bisphos_cysQ"/>
    <property type="match status" value="1"/>
</dbReference>
<dbReference type="GO" id="GO:0000287">
    <property type="term" value="F:magnesium ion binding"/>
    <property type="evidence" value="ECO:0007669"/>
    <property type="project" value="UniProtKB-UniRule"/>
</dbReference>
<dbReference type="OrthoDB" id="9785695at2"/>
<evidence type="ECO:0000256" key="1">
    <source>
        <dbReference type="ARBA" id="ARBA00001625"/>
    </source>
</evidence>
<comment type="caution">
    <text evidence="11">The sequence shown here is derived from an EMBL/GenBank/DDBJ whole genome shotgun (WGS) entry which is preliminary data.</text>
</comment>
<dbReference type="FunFam" id="3.30.540.10:FF:000007">
    <property type="entry name" value="3'(2'),5'-bisphosphate nucleotidase CysQ"/>
    <property type="match status" value="1"/>
</dbReference>
<dbReference type="CDD" id="cd01638">
    <property type="entry name" value="CysQ"/>
    <property type="match status" value="1"/>
</dbReference>
<dbReference type="GO" id="GO:0000103">
    <property type="term" value="P:sulfate assimilation"/>
    <property type="evidence" value="ECO:0007669"/>
    <property type="project" value="TreeGrafter"/>
</dbReference>
<keyword evidence="12" id="KW-1185">Reference proteome</keyword>
<dbReference type="GO" id="GO:0050427">
    <property type="term" value="P:3'-phosphoadenosine 5'-phosphosulfate metabolic process"/>
    <property type="evidence" value="ECO:0007669"/>
    <property type="project" value="TreeGrafter"/>
</dbReference>
<dbReference type="SUPFAM" id="SSF56655">
    <property type="entry name" value="Carbohydrate phosphatase"/>
    <property type="match status" value="1"/>
</dbReference>
<dbReference type="InterPro" id="IPR050725">
    <property type="entry name" value="CysQ/Inositol_MonoPase"/>
</dbReference>
<feature type="binding site" evidence="10">
    <location>
        <position position="217"/>
    </location>
    <ligand>
        <name>Mg(2+)</name>
        <dbReference type="ChEBI" id="CHEBI:18420"/>
        <label>1</label>
        <note>catalytic</note>
    </ligand>
</feature>
<feature type="binding site" evidence="9">
    <location>
        <position position="217"/>
    </location>
    <ligand>
        <name>substrate</name>
    </ligand>
</feature>
<dbReference type="InterPro" id="IPR000760">
    <property type="entry name" value="Inositol_monophosphatase-like"/>
</dbReference>
<proteinExistence type="inferred from homology"/>
<keyword evidence="8 9" id="KW-0472">Membrane</keyword>
<evidence type="ECO:0000256" key="2">
    <source>
        <dbReference type="ARBA" id="ARBA00005289"/>
    </source>
</evidence>
<comment type="catalytic activity">
    <reaction evidence="1 9">
        <text>adenosine 3',5'-bisphosphate + H2O = AMP + phosphate</text>
        <dbReference type="Rhea" id="RHEA:10040"/>
        <dbReference type="ChEBI" id="CHEBI:15377"/>
        <dbReference type="ChEBI" id="CHEBI:43474"/>
        <dbReference type="ChEBI" id="CHEBI:58343"/>
        <dbReference type="ChEBI" id="CHEBI:456215"/>
        <dbReference type="EC" id="3.1.3.7"/>
    </reaction>
</comment>